<name>A0A6J7DJD5_9ZZZZ</name>
<feature type="transmembrane region" description="Helical" evidence="1">
    <location>
        <begin position="374"/>
        <end position="393"/>
    </location>
</feature>
<evidence type="ECO:0000256" key="1">
    <source>
        <dbReference type="SAM" id="Phobius"/>
    </source>
</evidence>
<keyword evidence="1" id="KW-0472">Membrane</keyword>
<proteinExistence type="predicted"/>
<feature type="transmembrane region" description="Helical" evidence="1">
    <location>
        <begin position="28"/>
        <end position="46"/>
    </location>
</feature>
<feature type="transmembrane region" description="Helical" evidence="1">
    <location>
        <begin position="126"/>
        <end position="147"/>
    </location>
</feature>
<keyword evidence="1" id="KW-0812">Transmembrane</keyword>
<protein>
    <submittedName>
        <fullName evidence="2">Unannotated protein</fullName>
    </submittedName>
</protein>
<feature type="transmembrane region" description="Helical" evidence="1">
    <location>
        <begin position="204"/>
        <end position="237"/>
    </location>
</feature>
<keyword evidence="1" id="KW-1133">Transmembrane helix</keyword>
<gene>
    <name evidence="2" type="ORF">UFOPK3423_00718</name>
</gene>
<feature type="transmembrane region" description="Helical" evidence="1">
    <location>
        <begin position="400"/>
        <end position="421"/>
    </location>
</feature>
<accession>A0A6J7DJD5</accession>
<feature type="transmembrane region" description="Helical" evidence="1">
    <location>
        <begin position="310"/>
        <end position="328"/>
    </location>
</feature>
<evidence type="ECO:0000313" key="2">
    <source>
        <dbReference type="EMBL" id="CAB4870581.1"/>
    </source>
</evidence>
<sequence>MTANAGRAPRRLDPARIARGRRGGARRWTLLVGLILFAVYAAGTGIPSEPGSDLRAGEAHILLTTQSIVEDGDADLANQYRQRAWRDLRPGALTPSALAVEGRLIEPHGVVFPALLAPAYALGGRIAVELFLALIAALGFAVATALARRLVPDPWASASVLAIGLAPPAVLGATTISPTMTCATLIAAAALLALRVRDNPLGGPAVGCAVLLAPVIWLSGPAAIPAAVVSVALVRWLGRRRRAWTGIAATEILLISVIVYITVNDRLQGGLTAYASSVLPHGPTGAAGLGDYLERLTRLWRLLVTPPGGILLYGPVLLLCAGSIALLWRSRRDRLARAFPQEGDIEVSAGLLAAVCAAAFLTAVLLIPATGARWPGETLAVALPCAAALASWAMRRWVRIGAVLALVGIALSGWILVAARVDDGAGVAPPRGPVPWATLR</sequence>
<dbReference type="AlphaFoldDB" id="A0A6J7DJD5"/>
<reference evidence="2" key="1">
    <citation type="submission" date="2020-05" db="EMBL/GenBank/DDBJ databases">
        <authorList>
            <person name="Chiriac C."/>
            <person name="Salcher M."/>
            <person name="Ghai R."/>
            <person name="Kavagutti S V."/>
        </authorList>
    </citation>
    <scope>NUCLEOTIDE SEQUENCE</scope>
</reference>
<dbReference type="EMBL" id="CAFBLQ010000061">
    <property type="protein sequence ID" value="CAB4870581.1"/>
    <property type="molecule type" value="Genomic_DNA"/>
</dbReference>
<feature type="transmembrane region" description="Helical" evidence="1">
    <location>
        <begin position="349"/>
        <end position="368"/>
    </location>
</feature>
<organism evidence="2">
    <name type="scientific">freshwater metagenome</name>
    <dbReference type="NCBI Taxonomy" id="449393"/>
    <lineage>
        <taxon>unclassified sequences</taxon>
        <taxon>metagenomes</taxon>
        <taxon>ecological metagenomes</taxon>
    </lineage>
</organism>
<feature type="transmembrane region" description="Helical" evidence="1">
    <location>
        <begin position="244"/>
        <end position="263"/>
    </location>
</feature>
<feature type="transmembrane region" description="Helical" evidence="1">
    <location>
        <begin position="159"/>
        <end position="192"/>
    </location>
</feature>